<feature type="domain" description="PHP" evidence="9">
    <location>
        <begin position="4"/>
        <end position="212"/>
    </location>
</feature>
<dbReference type="GO" id="GO:0004401">
    <property type="term" value="F:histidinol-phosphatase activity"/>
    <property type="evidence" value="ECO:0007669"/>
    <property type="project" value="UniProtKB-UniRule"/>
</dbReference>
<proteinExistence type="inferred from homology"/>
<evidence type="ECO:0000256" key="3">
    <source>
        <dbReference type="ARBA" id="ARBA00013085"/>
    </source>
</evidence>
<reference evidence="11" key="1">
    <citation type="submission" date="2016-01" db="EMBL/GenBank/DDBJ databases">
        <authorList>
            <person name="Mitreva M."/>
            <person name="Pepin K.H."/>
            <person name="Mihindukulasuriya K.A."/>
            <person name="Fulton R."/>
            <person name="Fronick C."/>
            <person name="O'Laughlin M."/>
            <person name="Miner T."/>
            <person name="Herter B."/>
            <person name="Rosa B.A."/>
            <person name="Cordes M."/>
            <person name="Tomlinson C."/>
            <person name="Wollam A."/>
            <person name="Palsikar V.B."/>
            <person name="Mardis E.R."/>
            <person name="Wilson R.K."/>
        </authorList>
    </citation>
    <scope>NUCLEOTIDE SEQUENCE [LARGE SCALE GENOMIC DNA]</scope>
    <source>
        <strain evidence="11">KA00185</strain>
    </source>
</reference>
<evidence type="ECO:0000256" key="7">
    <source>
        <dbReference type="ARBA" id="ARBA00049158"/>
    </source>
</evidence>
<evidence type="ECO:0000259" key="9">
    <source>
        <dbReference type="Pfam" id="PF02811"/>
    </source>
</evidence>
<evidence type="ECO:0000256" key="6">
    <source>
        <dbReference type="ARBA" id="ARBA00023102"/>
    </source>
</evidence>
<dbReference type="Gene3D" id="3.20.20.140">
    <property type="entry name" value="Metal-dependent hydrolases"/>
    <property type="match status" value="1"/>
</dbReference>
<comment type="caution">
    <text evidence="10">The sequence shown here is derived from an EMBL/GenBank/DDBJ whole genome shotgun (WGS) entry which is preliminary data.</text>
</comment>
<evidence type="ECO:0000256" key="5">
    <source>
        <dbReference type="ARBA" id="ARBA00022801"/>
    </source>
</evidence>
<dbReference type="Proteomes" id="UP000070483">
    <property type="component" value="Unassembled WGS sequence"/>
</dbReference>
<evidence type="ECO:0000313" key="10">
    <source>
        <dbReference type="EMBL" id="KXB59897.1"/>
    </source>
</evidence>
<dbReference type="SUPFAM" id="SSF89550">
    <property type="entry name" value="PHP domain-like"/>
    <property type="match status" value="1"/>
</dbReference>
<evidence type="ECO:0000256" key="1">
    <source>
        <dbReference type="ARBA" id="ARBA00004970"/>
    </source>
</evidence>
<comment type="pathway">
    <text evidence="1 8">Amino-acid biosynthesis; L-histidine biosynthesis; L-histidine from 5-phospho-alpha-D-ribose 1-diphosphate: step 8/9.</text>
</comment>
<evidence type="ECO:0000256" key="2">
    <source>
        <dbReference type="ARBA" id="ARBA00009152"/>
    </source>
</evidence>
<keyword evidence="4 8" id="KW-0028">Amino-acid biosynthesis</keyword>
<dbReference type="NCBIfam" id="TIGR01856">
    <property type="entry name" value="hisJ_fam"/>
    <property type="match status" value="1"/>
</dbReference>
<dbReference type="Pfam" id="PF02811">
    <property type="entry name" value="PHP"/>
    <property type="match status" value="1"/>
</dbReference>
<evidence type="ECO:0000256" key="4">
    <source>
        <dbReference type="ARBA" id="ARBA00022605"/>
    </source>
</evidence>
<gene>
    <name evidence="10" type="ORF">HMPREF3180_02126</name>
</gene>
<keyword evidence="11" id="KW-1185">Reference proteome</keyword>
<dbReference type="PANTHER" id="PTHR21039:SF0">
    <property type="entry name" value="HISTIDINOL-PHOSPHATASE"/>
    <property type="match status" value="1"/>
</dbReference>
<comment type="catalytic activity">
    <reaction evidence="7 8">
        <text>L-histidinol phosphate + H2O = L-histidinol + phosphate</text>
        <dbReference type="Rhea" id="RHEA:14465"/>
        <dbReference type="ChEBI" id="CHEBI:15377"/>
        <dbReference type="ChEBI" id="CHEBI:43474"/>
        <dbReference type="ChEBI" id="CHEBI:57699"/>
        <dbReference type="ChEBI" id="CHEBI:57980"/>
        <dbReference type="EC" id="3.1.3.15"/>
    </reaction>
</comment>
<accession>A0A133ZWT6</accession>
<dbReference type="GO" id="GO:0000105">
    <property type="term" value="P:L-histidine biosynthetic process"/>
    <property type="evidence" value="ECO:0007669"/>
    <property type="project" value="UniProtKB-UniRule"/>
</dbReference>
<keyword evidence="6 8" id="KW-0368">Histidine biosynthesis</keyword>
<dbReference type="InterPro" id="IPR016195">
    <property type="entry name" value="Pol/histidinol_Pase-like"/>
</dbReference>
<dbReference type="CDD" id="cd12110">
    <property type="entry name" value="PHP_HisPPase_Hisj_like"/>
    <property type="match status" value="1"/>
</dbReference>
<dbReference type="GO" id="GO:0005737">
    <property type="term" value="C:cytoplasm"/>
    <property type="evidence" value="ECO:0007669"/>
    <property type="project" value="TreeGrafter"/>
</dbReference>
<evidence type="ECO:0000313" key="11">
    <source>
        <dbReference type="Proteomes" id="UP000070483"/>
    </source>
</evidence>
<evidence type="ECO:0000256" key="8">
    <source>
        <dbReference type="RuleBase" id="RU366003"/>
    </source>
</evidence>
<dbReference type="PATRIC" id="fig|157687.3.peg.2128"/>
<dbReference type="InterPro" id="IPR004013">
    <property type="entry name" value="PHP_dom"/>
</dbReference>
<dbReference type="InterPro" id="IPR010140">
    <property type="entry name" value="Histidinol_P_phosphatase_HisJ"/>
</dbReference>
<dbReference type="AlphaFoldDB" id="A0A133ZWT6"/>
<keyword evidence="5 8" id="KW-0378">Hydrolase</keyword>
<dbReference type="EMBL" id="LSDD01000162">
    <property type="protein sequence ID" value="KXB59897.1"/>
    <property type="molecule type" value="Genomic_DNA"/>
</dbReference>
<sequence>MLVDYHMHFEYGSYDENYVNPFFEKAKEMGLTEIGITEHTHGFKEFKDLYYDELILDDSETGNFQKKWLEQKTKFVHTLDEYRDFIDKLKAKGYPVKFGIEVCNFRKQEKVKEILSKYDFDYLIVSIHFIKGWGFDFSALKHKFTDGNLVQIWKDYAKEIEDVANTGMYDILGHPFNLRLFKNIPEKKDVDRLLESTAKCLKKNNMIVDVNTGTFYRYPIKEITPYRDFMEYVKEYDIPVILSSDSHYSEHVGMKIKEAGEYVKEFGITEMVTFDKRKRKMVEIG</sequence>
<comment type="similarity">
    <text evidence="2 8">Belongs to the PHP hydrolase family. HisK subfamily.</text>
</comment>
<name>A0A133ZWT6_9FUSO</name>
<dbReference type="EC" id="3.1.3.15" evidence="3 8"/>
<dbReference type="UniPathway" id="UPA00031">
    <property type="reaction ID" value="UER00013"/>
</dbReference>
<dbReference type="PANTHER" id="PTHR21039">
    <property type="entry name" value="HISTIDINOL PHOSPHATASE-RELATED"/>
    <property type="match status" value="1"/>
</dbReference>
<dbReference type="OrthoDB" id="9775255at2"/>
<protein>
    <recommendedName>
        <fullName evidence="3 8">Histidinol-phosphatase</fullName>
        <shortName evidence="8">HolPase</shortName>
        <ecNumber evidence="3 8">3.1.3.15</ecNumber>
    </recommendedName>
</protein>
<dbReference type="RefSeq" id="WP_060918605.1">
    <property type="nucleotide sequence ID" value="NZ_KQ960114.1"/>
</dbReference>
<dbReference type="STRING" id="157687.HMPREF3180_02126"/>
<organism evidence="10 11">
    <name type="scientific">Leptotrichia wadei</name>
    <dbReference type="NCBI Taxonomy" id="157687"/>
    <lineage>
        <taxon>Bacteria</taxon>
        <taxon>Fusobacteriati</taxon>
        <taxon>Fusobacteriota</taxon>
        <taxon>Fusobacteriia</taxon>
        <taxon>Fusobacteriales</taxon>
        <taxon>Leptotrichiaceae</taxon>
        <taxon>Leptotrichia</taxon>
    </lineage>
</organism>